<evidence type="ECO:0000256" key="1">
    <source>
        <dbReference type="ARBA" id="ARBA00010759"/>
    </source>
</evidence>
<dbReference type="SUPFAM" id="SSF56420">
    <property type="entry name" value="Peptide deformylase"/>
    <property type="match status" value="1"/>
</dbReference>
<evidence type="ECO:0000313" key="3">
    <source>
        <dbReference type="Proteomes" id="UP000054908"/>
    </source>
</evidence>
<comment type="similarity">
    <text evidence="1">Belongs to the polypeptide deformylase family.</text>
</comment>
<dbReference type="PATRIC" id="fig|466.6.peg.661"/>
<dbReference type="InterPro" id="IPR036821">
    <property type="entry name" value="Peptide_deformylase_sf"/>
</dbReference>
<gene>
    <name evidence="2" type="ORF">Lmac_0615</name>
</gene>
<organism evidence="2 3">
    <name type="scientific">Legionella maceachernii</name>
    <dbReference type="NCBI Taxonomy" id="466"/>
    <lineage>
        <taxon>Bacteria</taxon>
        <taxon>Pseudomonadati</taxon>
        <taxon>Pseudomonadota</taxon>
        <taxon>Gammaproteobacteria</taxon>
        <taxon>Legionellales</taxon>
        <taxon>Legionellaceae</taxon>
        <taxon>Legionella</taxon>
    </lineage>
</organism>
<proteinExistence type="inferred from homology"/>
<dbReference type="InterPro" id="IPR023635">
    <property type="entry name" value="Peptide_deformylase"/>
</dbReference>
<accession>A0A0W0WDM0</accession>
<dbReference type="Proteomes" id="UP000054908">
    <property type="component" value="Unassembled WGS sequence"/>
</dbReference>
<dbReference type="STRING" id="466.Lmac_0615"/>
<dbReference type="Pfam" id="PF01327">
    <property type="entry name" value="Pep_deformylase"/>
    <property type="match status" value="1"/>
</dbReference>
<comment type="caution">
    <text evidence="2">The sequence shown here is derived from an EMBL/GenBank/DDBJ whole genome shotgun (WGS) entry which is preliminary data.</text>
</comment>
<dbReference type="Gene3D" id="3.90.45.10">
    <property type="entry name" value="Peptide deformylase"/>
    <property type="match status" value="1"/>
</dbReference>
<sequence>MLDIIADKGAVGVAAPQIGISKRVIVFVIRLMLHDNLGFGDQAYKRPDDQIVEMEQDLKIMTPVKKARGQEKIQNSKHFLKLFHA</sequence>
<protein>
    <submittedName>
        <fullName evidence="2">Polypeptide deformylase</fullName>
    </submittedName>
</protein>
<evidence type="ECO:0000313" key="2">
    <source>
        <dbReference type="EMBL" id="KTD30431.1"/>
    </source>
</evidence>
<dbReference type="AlphaFoldDB" id="A0A0W0WDM0"/>
<reference evidence="2 3" key="1">
    <citation type="submission" date="2015-11" db="EMBL/GenBank/DDBJ databases">
        <title>Genomic analysis of 38 Legionella species identifies large and diverse effector repertoires.</title>
        <authorList>
            <person name="Burstein D."/>
            <person name="Amaro F."/>
            <person name="Zusman T."/>
            <person name="Lifshitz Z."/>
            <person name="Cohen O."/>
            <person name="Gilbert J.A."/>
            <person name="Pupko T."/>
            <person name="Shuman H.A."/>
            <person name="Segal G."/>
        </authorList>
    </citation>
    <scope>NUCLEOTIDE SEQUENCE [LARGE SCALE GENOMIC DNA]</scope>
    <source>
        <strain evidence="2 3">PX-1-G2-E2</strain>
    </source>
</reference>
<dbReference type="GO" id="GO:0042586">
    <property type="term" value="F:peptide deformylase activity"/>
    <property type="evidence" value="ECO:0007669"/>
    <property type="project" value="InterPro"/>
</dbReference>
<name>A0A0W0WDM0_9GAMM</name>
<dbReference type="EMBL" id="LNYL01000016">
    <property type="protein sequence ID" value="KTD30431.1"/>
    <property type="molecule type" value="Genomic_DNA"/>
</dbReference>
<keyword evidence="3" id="KW-1185">Reference proteome</keyword>